<organism evidence="1 2">
    <name type="scientific">Anaerobacterium chartisolvens</name>
    <dbReference type="NCBI Taxonomy" id="1297424"/>
    <lineage>
        <taxon>Bacteria</taxon>
        <taxon>Bacillati</taxon>
        <taxon>Bacillota</taxon>
        <taxon>Clostridia</taxon>
        <taxon>Eubacteriales</taxon>
        <taxon>Oscillospiraceae</taxon>
        <taxon>Anaerobacterium</taxon>
    </lineage>
</organism>
<evidence type="ECO:0000313" key="1">
    <source>
        <dbReference type="EMBL" id="RCX09296.1"/>
    </source>
</evidence>
<dbReference type="Proteomes" id="UP000253034">
    <property type="component" value="Unassembled WGS sequence"/>
</dbReference>
<dbReference type="Pfam" id="PF09419">
    <property type="entry name" value="PGP_phosphatase"/>
    <property type="match status" value="1"/>
</dbReference>
<dbReference type="GO" id="GO:0005737">
    <property type="term" value="C:cytoplasm"/>
    <property type="evidence" value="ECO:0007669"/>
    <property type="project" value="TreeGrafter"/>
</dbReference>
<dbReference type="InterPro" id="IPR027706">
    <property type="entry name" value="PGP_Pase"/>
</dbReference>
<dbReference type="NCBIfam" id="TIGR01662">
    <property type="entry name" value="HAD-SF-IIIA"/>
    <property type="match status" value="1"/>
</dbReference>
<dbReference type="PANTHER" id="PTHR19288">
    <property type="entry name" value="4-NITROPHENYLPHOSPHATASE-RELATED"/>
    <property type="match status" value="1"/>
</dbReference>
<evidence type="ECO:0008006" key="3">
    <source>
        <dbReference type="Google" id="ProtNLM"/>
    </source>
</evidence>
<dbReference type="AlphaFoldDB" id="A0A369ALY9"/>
<comment type="caution">
    <text evidence="1">The sequence shown here is derived from an EMBL/GenBank/DDBJ whole genome shotgun (WGS) entry which is preliminary data.</text>
</comment>
<dbReference type="InterPro" id="IPR006549">
    <property type="entry name" value="HAD-SF_hydro_IIIA"/>
</dbReference>
<evidence type="ECO:0000313" key="2">
    <source>
        <dbReference type="Proteomes" id="UP000253034"/>
    </source>
</evidence>
<dbReference type="PANTHER" id="PTHR19288:SF25">
    <property type="entry name" value="PHOSPHATIDYLGLYCEROPHOSPHATASE GEP4, MITOCHONDRIAL"/>
    <property type="match status" value="1"/>
</dbReference>
<dbReference type="GO" id="GO:0008962">
    <property type="term" value="F:phosphatidylglycerophosphatase activity"/>
    <property type="evidence" value="ECO:0007669"/>
    <property type="project" value="InterPro"/>
</dbReference>
<sequence>MFEKFYPDLMLDGVWDIDLDSLQKKGIKGLILDIDNTLVPQYTKEADENAVKWIERVKNSGFKICIVSNASKKRVLKFNDSISVLTVHRASKPGTAAFKKAARLMGIELCESAVVGDQIFTDIYGGNRAGAFTILVKPIDKREFIFVRLKRIPEKLVLRKYKKSTKGS</sequence>
<dbReference type="NCBIfam" id="TIGR01668">
    <property type="entry name" value="YqeG_hyp_ppase"/>
    <property type="match status" value="1"/>
</dbReference>
<keyword evidence="2" id="KW-1185">Reference proteome</keyword>
<dbReference type="EMBL" id="QPJT01000037">
    <property type="protein sequence ID" value="RCX09296.1"/>
    <property type="molecule type" value="Genomic_DNA"/>
</dbReference>
<dbReference type="InterPro" id="IPR010021">
    <property type="entry name" value="PGPP1/Gep4"/>
</dbReference>
<dbReference type="OrthoDB" id="9787572at2"/>
<proteinExistence type="predicted"/>
<protein>
    <recommendedName>
        <fullName evidence="3">YqeG family HAD IIIA-type phosphatase</fullName>
    </recommendedName>
</protein>
<dbReference type="RefSeq" id="WP_114299965.1">
    <property type="nucleotide sequence ID" value="NZ_QPJT01000037.1"/>
</dbReference>
<reference evidence="1 2" key="1">
    <citation type="submission" date="2018-07" db="EMBL/GenBank/DDBJ databases">
        <title>Genomic Encyclopedia of Type Strains, Phase IV (KMG-IV): sequencing the most valuable type-strain genomes for metagenomic binning, comparative biology and taxonomic classification.</title>
        <authorList>
            <person name="Goeker M."/>
        </authorList>
    </citation>
    <scope>NUCLEOTIDE SEQUENCE [LARGE SCALE GENOMIC DNA]</scope>
    <source>
        <strain evidence="1 2">DSM 27016</strain>
    </source>
</reference>
<gene>
    <name evidence="1" type="ORF">DFR58_13710</name>
</gene>
<name>A0A369ALY9_9FIRM</name>
<dbReference type="SUPFAM" id="SSF56784">
    <property type="entry name" value="HAD-like"/>
    <property type="match status" value="1"/>
</dbReference>
<dbReference type="InterPro" id="IPR036412">
    <property type="entry name" value="HAD-like_sf"/>
</dbReference>
<dbReference type="Gene3D" id="3.40.50.1000">
    <property type="entry name" value="HAD superfamily/HAD-like"/>
    <property type="match status" value="1"/>
</dbReference>
<accession>A0A369ALY9</accession>
<dbReference type="InterPro" id="IPR023214">
    <property type="entry name" value="HAD_sf"/>
</dbReference>